<sequence>MDWLDEFKNPPARCRIKPFWFWNGDMAEDEIKHQIEEMSDKGLGGAFICARQGQKVPYLSEEWFKKVSFAAEEAVRCGLETWLYDEYPYPSGMSGGEVLLEHPEAEHMVLNHRSLNLPEGGTFEMNLGWCGLLYAKAFPAGGQAGDGSVDFAHPVDLEALAGNLQTEEIYQTTGLTKYNNKRFFTYRPERILKGTLPAGSWRVEVYTQAALGEFKYYGGFFDPCSKEAVQTFLKTTHEKYEKYMGEKFGSRIYGMFSDEVGLLSPIPWSKRLPEYFKQVKGYDLLEHLPALHNAAYENAYAIRYDLYDAIHKLFVESYHKQVSDWCGSHHLEYATEVPSMRMSTQRYSAIVGGDTAHEKLGRPLEWIYDEYIRKYRSNAKAVSSLTRQLGKQFSMIESFHSLGWTMTLQDAKWMFDRLGASGINFYNVHAFYYTIDSITKHDAPPSQFLQNPYWKHYRLLADYAGRLGTWVTNTEADIHVAVLDPAATLWAYLGEPFIGFVYQGEDEAERQKCDQVRKDWVAVCKELLFNQIDYEHLDTEILEHAEIRDGEILIGRASYRVLVIPPTDFIEAAACEKIREFAACGGKIVFLGNLPEAVIDRKQERADWTGLELNQREDRRYFEEIRDGAWCEWCREAADLSFGIKTRDSERKDIISSVREDGGAYYVFLVNQGGRDTEVSVTCRRAGCVYDGELCLDTGEVKTAAAPAPMEAVSLRAYESRMLRFGKCGEKGREGEAVGIDGESGKGCETVKGCESVNHCDYGSRRILRSSEQSPEKLVIDTSDPMPVTIEGGNIFRLEEFLISRDGEEWFEVPVKTFIEQCADQSCLKPEDYQFTGAFGIPKKISIHYPLAVTYKTGFEVETVPETCSLLMDRGAVKDTWRMTLNGEEIGAETFRSVFINDQNNRMADIAPFLKKGWNELAVEVMLTKDSDGIRDPLYLYGDFGVSETEAAGRRRLTAKPETAAFTLDYIRGFPYYSGTFTFRTVLDVKTVPQLFDLELDKKDQCHECLEIIVNGVSAGVRAFSPYTWHGDGAMLRQGENQIEIRLTNTLAPMLDGTWFDYEKHCLVKC</sequence>
<name>A0A374NZU1_9FIRM</name>
<dbReference type="Pfam" id="PF17132">
    <property type="entry name" value="Glyco_hydro_106"/>
    <property type="match status" value="1"/>
</dbReference>
<evidence type="ECO:0000313" key="2">
    <source>
        <dbReference type="Proteomes" id="UP000263014"/>
    </source>
</evidence>
<dbReference type="PANTHER" id="PTHR36848:SF2">
    <property type="entry name" value="SECRETED PROTEIN"/>
    <property type="match status" value="1"/>
</dbReference>
<dbReference type="Proteomes" id="UP000263014">
    <property type="component" value="Unassembled WGS sequence"/>
</dbReference>
<dbReference type="InterPro" id="IPR053161">
    <property type="entry name" value="Ulvan_degrading_GH"/>
</dbReference>
<gene>
    <name evidence="1" type="ORF">DXD79_29805</name>
</gene>
<proteinExistence type="predicted"/>
<comment type="caution">
    <text evidence="1">The sequence shown here is derived from an EMBL/GenBank/DDBJ whole genome shotgun (WGS) entry which is preliminary data.</text>
</comment>
<dbReference type="Gene3D" id="2.60.120.260">
    <property type="entry name" value="Galactose-binding domain-like"/>
    <property type="match status" value="1"/>
</dbReference>
<accession>A0A374NZU1</accession>
<dbReference type="EMBL" id="QSON01000024">
    <property type="protein sequence ID" value="RGI96341.1"/>
    <property type="molecule type" value="Genomic_DNA"/>
</dbReference>
<dbReference type="AlphaFoldDB" id="A0A374NZU1"/>
<evidence type="ECO:0000313" key="1">
    <source>
        <dbReference type="EMBL" id="RGI96341.1"/>
    </source>
</evidence>
<reference evidence="1 2" key="1">
    <citation type="submission" date="2018-08" db="EMBL/GenBank/DDBJ databases">
        <title>A genome reference for cultivated species of the human gut microbiota.</title>
        <authorList>
            <person name="Zou Y."/>
            <person name="Xue W."/>
            <person name="Luo G."/>
        </authorList>
    </citation>
    <scope>NUCLEOTIDE SEQUENCE [LARGE SCALE GENOMIC DNA]</scope>
    <source>
        <strain evidence="1 2">TM09-12</strain>
    </source>
</reference>
<dbReference type="RefSeq" id="WP_118033274.1">
    <property type="nucleotide sequence ID" value="NZ_QSON01000024.1"/>
</dbReference>
<protein>
    <submittedName>
        <fullName evidence="1">Uncharacterized protein</fullName>
    </submittedName>
</protein>
<dbReference type="PANTHER" id="PTHR36848">
    <property type="entry name" value="DNA-BINDING PROTEIN (PUTATIVE SECRETED PROTEIN)-RELATED"/>
    <property type="match status" value="1"/>
</dbReference>
<organism evidence="1 2">
    <name type="scientific">Hungatella hathewayi</name>
    <dbReference type="NCBI Taxonomy" id="154046"/>
    <lineage>
        <taxon>Bacteria</taxon>
        <taxon>Bacillati</taxon>
        <taxon>Bacillota</taxon>
        <taxon>Clostridia</taxon>
        <taxon>Lachnospirales</taxon>
        <taxon>Lachnospiraceae</taxon>
        <taxon>Hungatella</taxon>
    </lineage>
</organism>